<dbReference type="Proteomes" id="UP000296049">
    <property type="component" value="Unassembled WGS sequence"/>
</dbReference>
<accession>R0LNJ7</accession>
<feature type="region of interest" description="Disordered" evidence="1">
    <location>
        <begin position="60"/>
        <end position="82"/>
    </location>
</feature>
<reference evidence="3" key="1">
    <citation type="journal article" date="2013" name="Nat. Genet.">
        <title>The duck genome and transcriptome provide insight into an avian influenza virus reservoir species.</title>
        <authorList>
            <person name="Huang Y."/>
            <person name="Li Y."/>
            <person name="Burt D.W."/>
            <person name="Chen H."/>
            <person name="Zhang Y."/>
            <person name="Qian W."/>
            <person name="Kim H."/>
            <person name="Gan S."/>
            <person name="Zhao Y."/>
            <person name="Li J."/>
            <person name="Yi K."/>
            <person name="Feng H."/>
            <person name="Zhu P."/>
            <person name="Li B."/>
            <person name="Liu Q."/>
            <person name="Fairley S."/>
            <person name="Magor K.E."/>
            <person name="Du Z."/>
            <person name="Hu X."/>
            <person name="Goodman L."/>
            <person name="Tafer H."/>
            <person name="Vignal A."/>
            <person name="Lee T."/>
            <person name="Kim K.W."/>
            <person name="Sheng Z."/>
            <person name="An Y."/>
            <person name="Searle S."/>
            <person name="Herrero J."/>
            <person name="Groenen M.A."/>
            <person name="Crooijmans R.P."/>
            <person name="Faraut T."/>
            <person name="Cai Q."/>
            <person name="Webster R.G."/>
            <person name="Aldridge J.R."/>
            <person name="Warren W.C."/>
            <person name="Bartschat S."/>
            <person name="Kehr S."/>
            <person name="Marz M."/>
            <person name="Stadler P.F."/>
            <person name="Smith J."/>
            <person name="Kraus R.H."/>
            <person name="Zhao Y."/>
            <person name="Ren L."/>
            <person name="Fei J."/>
            <person name="Morisson M."/>
            <person name="Kaiser P."/>
            <person name="Griffin D.K."/>
            <person name="Rao M."/>
            <person name="Pitel F."/>
            <person name="Wang J."/>
            <person name="Li N."/>
        </authorList>
    </citation>
    <scope>NUCLEOTIDE SEQUENCE [LARGE SCALE GENOMIC DNA]</scope>
</reference>
<keyword evidence="3" id="KW-1185">Reference proteome</keyword>
<evidence type="ECO:0000256" key="1">
    <source>
        <dbReference type="SAM" id="MobiDB-lite"/>
    </source>
</evidence>
<evidence type="ECO:0000313" key="3">
    <source>
        <dbReference type="Proteomes" id="UP000296049"/>
    </source>
</evidence>
<organism evidence="2 3">
    <name type="scientific">Anas platyrhynchos</name>
    <name type="common">Mallard</name>
    <name type="synonym">Anas boschas</name>
    <dbReference type="NCBI Taxonomy" id="8839"/>
    <lineage>
        <taxon>Eukaryota</taxon>
        <taxon>Metazoa</taxon>
        <taxon>Chordata</taxon>
        <taxon>Craniata</taxon>
        <taxon>Vertebrata</taxon>
        <taxon>Euteleostomi</taxon>
        <taxon>Archelosauria</taxon>
        <taxon>Archosauria</taxon>
        <taxon>Dinosauria</taxon>
        <taxon>Saurischia</taxon>
        <taxon>Theropoda</taxon>
        <taxon>Coelurosauria</taxon>
        <taxon>Aves</taxon>
        <taxon>Neognathae</taxon>
        <taxon>Galloanserae</taxon>
        <taxon>Anseriformes</taxon>
        <taxon>Anatidae</taxon>
        <taxon>Anatinae</taxon>
        <taxon>Anas</taxon>
    </lineage>
</organism>
<evidence type="ECO:0000313" key="2">
    <source>
        <dbReference type="EMBL" id="EOB03300.1"/>
    </source>
</evidence>
<feature type="compositionally biased region" description="Basic residues" evidence="1">
    <location>
        <begin position="73"/>
        <end position="82"/>
    </location>
</feature>
<feature type="compositionally biased region" description="Basic and acidic residues" evidence="1">
    <location>
        <begin position="1"/>
        <end position="22"/>
    </location>
</feature>
<protein>
    <submittedName>
        <fullName evidence="2">Uncharacterized protein</fullName>
    </submittedName>
</protein>
<dbReference type="AlphaFoldDB" id="R0LNJ7"/>
<gene>
    <name evidence="2" type="ORF">Anapl_00688</name>
</gene>
<name>R0LNJ7_ANAPL</name>
<feature type="region of interest" description="Disordered" evidence="1">
    <location>
        <begin position="1"/>
        <end position="40"/>
    </location>
</feature>
<proteinExistence type="predicted"/>
<dbReference type="EMBL" id="KB742873">
    <property type="protein sequence ID" value="EOB03300.1"/>
    <property type="molecule type" value="Genomic_DNA"/>
</dbReference>
<sequence>MIKTEELKGHKGAREQEGEGTERGTGSEAGGLQREDRWVGERDDARLAVKQGKATWCLANSSPESSAAPCQPVHHRRGRPRRTLAETFPRCKKKLLAFHPVLGLRTRAPVRAADSESSPMKDRL</sequence>